<name>A0AAD4EF70_9AGAM</name>
<comment type="caution">
    <text evidence="1">The sequence shown here is derived from an EMBL/GenBank/DDBJ whole genome shotgun (WGS) entry which is preliminary data.</text>
</comment>
<organism evidence="1 2">
    <name type="scientific">Suillus fuscotomentosus</name>
    <dbReference type="NCBI Taxonomy" id="1912939"/>
    <lineage>
        <taxon>Eukaryota</taxon>
        <taxon>Fungi</taxon>
        <taxon>Dikarya</taxon>
        <taxon>Basidiomycota</taxon>
        <taxon>Agaricomycotina</taxon>
        <taxon>Agaricomycetes</taxon>
        <taxon>Agaricomycetidae</taxon>
        <taxon>Boletales</taxon>
        <taxon>Suillineae</taxon>
        <taxon>Suillaceae</taxon>
        <taxon>Suillus</taxon>
    </lineage>
</organism>
<accession>A0AAD4EF70</accession>
<evidence type="ECO:0000313" key="1">
    <source>
        <dbReference type="EMBL" id="KAG1905138.1"/>
    </source>
</evidence>
<dbReference type="EMBL" id="JABBWK010000008">
    <property type="protein sequence ID" value="KAG1905138.1"/>
    <property type="molecule type" value="Genomic_DNA"/>
</dbReference>
<sequence length="257" mass="29217">MYIDDSMAYRIYLATLDGGHVHPHAAGPALDLELSMHAFDVKLECYGRHITLWRNSCHGTDRFLKTWHLQIWDWQHSTTSSLYSIEDMSETPQLLACFLLPFPLVNLESDYGSQPKMQTQDQSVYTSDPKHRLLCVYSLAGVRKIFFISTKIFFDIDQAAATTPIPWKHWGPGHVHILKDEAGDQTKIHLCGNRVLLVDMITSKTHAYKLRMVDFSPLAVMNRQGLGRVVKVRSTTTIVHSSPNSKWHDKSGSSISH</sequence>
<evidence type="ECO:0000313" key="2">
    <source>
        <dbReference type="Proteomes" id="UP001195769"/>
    </source>
</evidence>
<dbReference type="RefSeq" id="XP_041230713.1">
    <property type="nucleotide sequence ID" value="XM_041369995.1"/>
</dbReference>
<keyword evidence="2" id="KW-1185">Reference proteome</keyword>
<dbReference type="AlphaFoldDB" id="A0AAD4EF70"/>
<dbReference type="Proteomes" id="UP001195769">
    <property type="component" value="Unassembled WGS sequence"/>
</dbReference>
<proteinExistence type="predicted"/>
<dbReference type="GeneID" id="64664293"/>
<protein>
    <submittedName>
        <fullName evidence="1">Uncharacterized protein</fullName>
    </submittedName>
</protein>
<gene>
    <name evidence="1" type="ORF">F5891DRAFT_1255658</name>
</gene>
<reference evidence="1" key="1">
    <citation type="journal article" date="2020" name="New Phytol.">
        <title>Comparative genomics reveals dynamic genome evolution in host specialist ectomycorrhizal fungi.</title>
        <authorList>
            <person name="Lofgren L.A."/>
            <person name="Nguyen N.H."/>
            <person name="Vilgalys R."/>
            <person name="Ruytinx J."/>
            <person name="Liao H.L."/>
            <person name="Branco S."/>
            <person name="Kuo A."/>
            <person name="LaButti K."/>
            <person name="Lipzen A."/>
            <person name="Andreopoulos W."/>
            <person name="Pangilinan J."/>
            <person name="Riley R."/>
            <person name="Hundley H."/>
            <person name="Na H."/>
            <person name="Barry K."/>
            <person name="Grigoriev I.V."/>
            <person name="Stajich J.E."/>
            <person name="Kennedy P.G."/>
        </authorList>
    </citation>
    <scope>NUCLEOTIDE SEQUENCE</scope>
    <source>
        <strain evidence="1">FC203</strain>
    </source>
</reference>